<keyword evidence="5 7" id="KW-1133">Transmembrane helix</keyword>
<evidence type="ECO:0000256" key="7">
    <source>
        <dbReference type="SAM" id="Phobius"/>
    </source>
</evidence>
<dbReference type="InterPro" id="IPR051447">
    <property type="entry name" value="Lipoprotein-release_system"/>
</dbReference>
<comment type="subcellular location">
    <subcellularLocation>
        <location evidence="1">Cell membrane</location>
        <topology evidence="1">Multi-pass membrane protein</topology>
    </subcellularLocation>
</comment>
<evidence type="ECO:0000313" key="10">
    <source>
        <dbReference type="EMBL" id="GLI35108.1"/>
    </source>
</evidence>
<reference evidence="10" key="1">
    <citation type="submission" date="2022-12" db="EMBL/GenBank/DDBJ databases">
        <title>Reference genome sequencing for broad-spectrum identification of bacterial and archaeal isolates by mass spectrometry.</title>
        <authorList>
            <person name="Sekiguchi Y."/>
            <person name="Tourlousse D.M."/>
        </authorList>
    </citation>
    <scope>NUCLEOTIDE SEQUENCE</scope>
    <source>
        <strain evidence="10">ASRB1</strain>
    </source>
</reference>
<dbReference type="GO" id="GO:0098797">
    <property type="term" value="C:plasma membrane protein complex"/>
    <property type="evidence" value="ECO:0007669"/>
    <property type="project" value="TreeGrafter"/>
</dbReference>
<dbReference type="PANTHER" id="PTHR30489:SF0">
    <property type="entry name" value="LIPOPROTEIN-RELEASING SYSTEM TRANSMEMBRANE PROTEIN LOLE"/>
    <property type="match status" value="1"/>
</dbReference>
<feature type="domain" description="MacB-like periplasmic core" evidence="9">
    <location>
        <begin position="2"/>
        <end position="215"/>
    </location>
</feature>
<dbReference type="InterPro" id="IPR025857">
    <property type="entry name" value="MacB_PCD"/>
</dbReference>
<name>A0A9W6FUH7_9BACT</name>
<gene>
    <name evidence="10" type="ORF">DAMNIGENAA_25410</name>
</gene>
<dbReference type="Pfam" id="PF02687">
    <property type="entry name" value="FtsX"/>
    <property type="match status" value="1"/>
</dbReference>
<keyword evidence="3" id="KW-1003">Cell membrane</keyword>
<evidence type="ECO:0000256" key="3">
    <source>
        <dbReference type="ARBA" id="ARBA00022475"/>
    </source>
</evidence>
<feature type="domain" description="ABC3 transporter permease C-terminal" evidence="8">
    <location>
        <begin position="245"/>
        <end position="377"/>
    </location>
</feature>
<evidence type="ECO:0000256" key="6">
    <source>
        <dbReference type="ARBA" id="ARBA00023136"/>
    </source>
</evidence>
<feature type="transmembrane region" description="Helical" evidence="7">
    <location>
        <begin position="349"/>
        <end position="369"/>
    </location>
</feature>
<evidence type="ECO:0000256" key="5">
    <source>
        <dbReference type="ARBA" id="ARBA00022989"/>
    </source>
</evidence>
<dbReference type="RefSeq" id="WP_281794672.1">
    <property type="nucleotide sequence ID" value="NZ_BSDR01000001.1"/>
</dbReference>
<dbReference type="PANTHER" id="PTHR30489">
    <property type="entry name" value="LIPOPROTEIN-RELEASING SYSTEM TRANSMEMBRANE PROTEIN LOLE"/>
    <property type="match status" value="1"/>
</dbReference>
<evidence type="ECO:0000313" key="11">
    <source>
        <dbReference type="Proteomes" id="UP001144372"/>
    </source>
</evidence>
<dbReference type="Pfam" id="PF12704">
    <property type="entry name" value="MacB_PCD"/>
    <property type="match status" value="1"/>
</dbReference>
<dbReference type="AlphaFoldDB" id="A0A9W6FUH7"/>
<comment type="caution">
    <text evidence="10">The sequence shown here is derived from an EMBL/GenBank/DDBJ whole genome shotgun (WGS) entry which is preliminary data.</text>
</comment>
<protein>
    <submittedName>
        <fullName evidence="10">ABC transporter permease</fullName>
    </submittedName>
</protein>
<comment type="similarity">
    <text evidence="2">Belongs to the ABC-4 integral membrane protein family. LolC/E subfamily.</text>
</comment>
<dbReference type="InterPro" id="IPR003838">
    <property type="entry name" value="ABC3_permease_C"/>
</dbReference>
<sequence>MAAVSMNTFILIATYALMQGLLDQAVQNATQLSTGEAQLHAPGYLEDRSIYKTLENPEAILQKLKDRSFGAVPRTYGYGLVSCRTKSAGAMFWGVDPDKERAVLRLAEHMGEGVYLSSKAHRGLVLGRKLARSLNAHVGSEIVVLVQAADGSLGNDLFTVSGILKAAGEGVDRSAAIMHIDDFRDLFVMRSGVHEIVVNTGGRVPLAALKESLIQAVPGAEVKTWRELLPTLSDMLQISDVSMSVFGAIFYLAAGLGVLNTMLMATYERIHEFGLLKALGTSPWRIVRDVTMEAWLLAFLSTVVGVVAGVAVSWVLQDVGLDTTGFAGEYTVSGIAFDPVWRASLTFRAVLEPVLVIWVVCILAALYPASISARLDPVKSLYHV</sequence>
<evidence type="ECO:0000259" key="9">
    <source>
        <dbReference type="Pfam" id="PF12704"/>
    </source>
</evidence>
<dbReference type="EMBL" id="BSDR01000001">
    <property type="protein sequence ID" value="GLI35108.1"/>
    <property type="molecule type" value="Genomic_DNA"/>
</dbReference>
<feature type="transmembrane region" description="Helical" evidence="7">
    <location>
        <begin position="245"/>
        <end position="267"/>
    </location>
</feature>
<evidence type="ECO:0000256" key="4">
    <source>
        <dbReference type="ARBA" id="ARBA00022692"/>
    </source>
</evidence>
<keyword evidence="6 7" id="KW-0472">Membrane</keyword>
<dbReference type="Proteomes" id="UP001144372">
    <property type="component" value="Unassembled WGS sequence"/>
</dbReference>
<evidence type="ECO:0000256" key="1">
    <source>
        <dbReference type="ARBA" id="ARBA00004651"/>
    </source>
</evidence>
<accession>A0A9W6FUH7</accession>
<keyword evidence="11" id="KW-1185">Reference proteome</keyword>
<dbReference type="GO" id="GO:0044874">
    <property type="term" value="P:lipoprotein localization to outer membrane"/>
    <property type="evidence" value="ECO:0007669"/>
    <property type="project" value="TreeGrafter"/>
</dbReference>
<evidence type="ECO:0000256" key="2">
    <source>
        <dbReference type="ARBA" id="ARBA00005236"/>
    </source>
</evidence>
<organism evidence="10 11">
    <name type="scientific">Desulforhabdus amnigena</name>
    <dbReference type="NCBI Taxonomy" id="40218"/>
    <lineage>
        <taxon>Bacteria</taxon>
        <taxon>Pseudomonadati</taxon>
        <taxon>Thermodesulfobacteriota</taxon>
        <taxon>Syntrophobacteria</taxon>
        <taxon>Syntrophobacterales</taxon>
        <taxon>Syntrophobacteraceae</taxon>
        <taxon>Desulforhabdus</taxon>
    </lineage>
</organism>
<evidence type="ECO:0000259" key="8">
    <source>
        <dbReference type="Pfam" id="PF02687"/>
    </source>
</evidence>
<proteinExistence type="inferred from homology"/>
<feature type="transmembrane region" description="Helical" evidence="7">
    <location>
        <begin position="294"/>
        <end position="316"/>
    </location>
</feature>
<keyword evidence="4 7" id="KW-0812">Transmembrane</keyword>